<keyword evidence="2" id="KW-1185">Reference proteome</keyword>
<dbReference type="RefSeq" id="WP_039094887.1">
    <property type="nucleotide sequence ID" value="NZ_JTDN01000001.1"/>
</dbReference>
<sequence length="180" mass="19474">MQTWELLPHAAAPPIGVRGMTASLLSPVDGWLRLRWRVQGMATLAVPPFAGAGRVDGLWRTTCFELFVQPLGGTAYAEFNFSPSEQWAAYDFTSPRTGMSDRMVPRPPVCTWRRGGDLAIFDVALPYGALPAGDCAIGLTAVIEEIDGSRSWWALAHCSAAPDFHDPACFTATLAAPIRP</sequence>
<protein>
    <recommendedName>
        <fullName evidence="3">DOMON-like domain-containing protein</fullName>
    </recommendedName>
</protein>
<reference evidence="1 2" key="1">
    <citation type="submission" date="2014-11" db="EMBL/GenBank/DDBJ databases">
        <title>Draft genome sequence of Kirrobacter mercurialis.</title>
        <authorList>
            <person name="Coil D.A."/>
            <person name="Eisen J.A."/>
        </authorList>
    </citation>
    <scope>NUCLEOTIDE SEQUENCE [LARGE SCALE GENOMIC DNA]</scope>
    <source>
        <strain evidence="1 2">Coronado</strain>
    </source>
</reference>
<dbReference type="CDD" id="cd09627">
    <property type="entry name" value="DOMON_murB_like"/>
    <property type="match status" value="1"/>
</dbReference>
<organism evidence="1 2">
    <name type="scientific">Croceibacterium mercuriale</name>
    <dbReference type="NCBI Taxonomy" id="1572751"/>
    <lineage>
        <taxon>Bacteria</taxon>
        <taxon>Pseudomonadati</taxon>
        <taxon>Pseudomonadota</taxon>
        <taxon>Alphaproteobacteria</taxon>
        <taxon>Sphingomonadales</taxon>
        <taxon>Erythrobacteraceae</taxon>
        <taxon>Croceibacterium</taxon>
    </lineage>
</organism>
<dbReference type="AlphaFoldDB" id="A0A0B2C153"/>
<evidence type="ECO:0008006" key="3">
    <source>
        <dbReference type="Google" id="ProtNLM"/>
    </source>
</evidence>
<name>A0A0B2C153_9SPHN</name>
<dbReference type="Proteomes" id="UP000030988">
    <property type="component" value="Unassembled WGS sequence"/>
</dbReference>
<accession>A0A0B2C153</accession>
<evidence type="ECO:0000313" key="2">
    <source>
        <dbReference type="Proteomes" id="UP000030988"/>
    </source>
</evidence>
<dbReference type="OrthoDB" id="190583at2"/>
<evidence type="ECO:0000313" key="1">
    <source>
        <dbReference type="EMBL" id="KHL26012.1"/>
    </source>
</evidence>
<proteinExistence type="predicted"/>
<dbReference type="STRING" id="1572751.PK98_05500"/>
<dbReference type="Gene3D" id="2.60.40.1190">
    <property type="match status" value="1"/>
</dbReference>
<gene>
    <name evidence="1" type="ORF">PK98_05500</name>
</gene>
<comment type="caution">
    <text evidence="1">The sequence shown here is derived from an EMBL/GenBank/DDBJ whole genome shotgun (WGS) entry which is preliminary data.</text>
</comment>
<dbReference type="EMBL" id="JTDN01000001">
    <property type="protein sequence ID" value="KHL26012.1"/>
    <property type="molecule type" value="Genomic_DNA"/>
</dbReference>